<dbReference type="AlphaFoldDB" id="A0A1H4XV55"/>
<dbReference type="Proteomes" id="UP000198992">
    <property type="component" value="Unassembled WGS sequence"/>
</dbReference>
<accession>A0A1H4XV55</accession>
<dbReference type="EMBL" id="FNTH01000001">
    <property type="protein sequence ID" value="SED09622.1"/>
    <property type="molecule type" value="Genomic_DNA"/>
</dbReference>
<organism evidence="1 2">
    <name type="scientific">Bradyrhizobium erythrophlei</name>
    <dbReference type="NCBI Taxonomy" id="1437360"/>
    <lineage>
        <taxon>Bacteria</taxon>
        <taxon>Pseudomonadati</taxon>
        <taxon>Pseudomonadota</taxon>
        <taxon>Alphaproteobacteria</taxon>
        <taxon>Hyphomicrobiales</taxon>
        <taxon>Nitrobacteraceae</taxon>
        <taxon>Bradyrhizobium</taxon>
    </lineage>
</organism>
<sequence length="47" mass="5500">MQLFHAEKSPLKRDEIAADTRHLLLESMPHGTKLRLADVLQLFKLMR</sequence>
<evidence type="ECO:0000313" key="1">
    <source>
        <dbReference type="EMBL" id="SED09622.1"/>
    </source>
</evidence>
<gene>
    <name evidence="1" type="ORF">SAMN05444164_3676</name>
</gene>
<proteinExistence type="predicted"/>
<evidence type="ECO:0000313" key="2">
    <source>
        <dbReference type="Proteomes" id="UP000198992"/>
    </source>
</evidence>
<protein>
    <submittedName>
        <fullName evidence="1">Uncharacterized protein</fullName>
    </submittedName>
</protein>
<dbReference type="RefSeq" id="WP_171947764.1">
    <property type="nucleotide sequence ID" value="NZ_FNTH01000001.1"/>
</dbReference>
<name>A0A1H4XV55_9BRAD</name>
<reference evidence="1 2" key="1">
    <citation type="submission" date="2016-10" db="EMBL/GenBank/DDBJ databases">
        <authorList>
            <person name="de Groot N.N."/>
        </authorList>
    </citation>
    <scope>NUCLEOTIDE SEQUENCE [LARGE SCALE GENOMIC DNA]</scope>
    <source>
        <strain evidence="1 2">MT12</strain>
    </source>
</reference>